<evidence type="ECO:0000313" key="2">
    <source>
        <dbReference type="EMBL" id="ADH69314.1"/>
    </source>
</evidence>
<proteinExistence type="predicted"/>
<dbReference type="HOGENOM" id="CLU_681205_0_0_11"/>
<dbReference type="STRING" id="446468.Ndas_3917"/>
<evidence type="ECO:0000313" key="3">
    <source>
        <dbReference type="Proteomes" id="UP000002219"/>
    </source>
</evidence>
<sequence>MDIRGISHHTDNVSEDAAARDMRVIREDLHCTSVMLIGADTGRQRAVARAALEAGLDVWVRPQPENPPLAERLEHLAATARMAEELRLEHPGRVTLMVGTEFSLTSPGPLPGRSELARLQFVTRPWLRRPFERRMRRRLASLLAAALDVAREHFGGPVTYGAGAWEEVDWSGFDLAGVNLYRSGTDADAYERRLDALRDGCGRPLVITEFGCGAHDGADLRGAASFLAVNWFADPPRLRRGTARNEAVQAGYLDALLGLYRERGSTARSCSRSPCRASRTARTPCTTWTRPGSAWCARPGTTRRPGSPRRPSTRSRGATGPEGVGCRPRGAARHFRDRHDPRASSGSPGRASGAWTGSPWRSASGTGTCPGTGASTRAEPTREGSPPPILLHQQVIPLLGIIAA</sequence>
<feature type="compositionally biased region" description="Low complexity" evidence="1">
    <location>
        <begin position="343"/>
        <end position="354"/>
    </location>
</feature>
<dbReference type="GeneID" id="91486465"/>
<dbReference type="KEGG" id="nda:Ndas_3917"/>
<organism evidence="2 3">
    <name type="scientific">Nocardiopsis dassonvillei (strain ATCC 23218 / DSM 43111 / CIP 107115 / JCM 7437 / KCTC 9190 / NBRC 14626 / NCTC 10488 / NRRL B-5397 / IMRU 509)</name>
    <name type="common">Actinomadura dassonvillei</name>
    <dbReference type="NCBI Taxonomy" id="446468"/>
    <lineage>
        <taxon>Bacteria</taxon>
        <taxon>Bacillati</taxon>
        <taxon>Actinomycetota</taxon>
        <taxon>Actinomycetes</taxon>
        <taxon>Streptosporangiales</taxon>
        <taxon>Nocardiopsidaceae</taxon>
        <taxon>Nocardiopsis</taxon>
    </lineage>
</organism>
<keyword evidence="3" id="KW-1185">Reference proteome</keyword>
<dbReference type="eggNOG" id="COG1266">
    <property type="taxonomic scope" value="Bacteria"/>
</dbReference>
<feature type="compositionally biased region" description="Polar residues" evidence="1">
    <location>
        <begin position="359"/>
        <end position="375"/>
    </location>
</feature>
<dbReference type="InterPro" id="IPR017853">
    <property type="entry name" value="GH"/>
</dbReference>
<evidence type="ECO:0008006" key="4">
    <source>
        <dbReference type="Google" id="ProtNLM"/>
    </source>
</evidence>
<name>D7B6M7_NOCDD</name>
<dbReference type="RefSeq" id="WP_013154921.1">
    <property type="nucleotide sequence ID" value="NC_014210.1"/>
</dbReference>
<dbReference type="AlphaFoldDB" id="D7B6M7"/>
<dbReference type="EMBL" id="CP002040">
    <property type="protein sequence ID" value="ADH69314.1"/>
    <property type="molecule type" value="Genomic_DNA"/>
</dbReference>
<protein>
    <recommendedName>
        <fullName evidence="4">Abortive infection protein</fullName>
    </recommendedName>
</protein>
<accession>D7B6M7</accession>
<evidence type="ECO:0000256" key="1">
    <source>
        <dbReference type="SAM" id="MobiDB-lite"/>
    </source>
</evidence>
<dbReference type="SUPFAM" id="SSF51445">
    <property type="entry name" value="(Trans)glycosidases"/>
    <property type="match status" value="1"/>
</dbReference>
<feature type="region of interest" description="Disordered" evidence="1">
    <location>
        <begin position="289"/>
        <end position="389"/>
    </location>
</feature>
<dbReference type="Proteomes" id="UP000002219">
    <property type="component" value="Chromosome 1"/>
</dbReference>
<gene>
    <name evidence="2" type="ordered locus">Ndas_3917</name>
</gene>
<dbReference type="Gene3D" id="3.20.20.80">
    <property type="entry name" value="Glycosidases"/>
    <property type="match status" value="1"/>
</dbReference>
<reference evidence="2 3" key="1">
    <citation type="journal article" date="2010" name="Stand. Genomic Sci.">
        <title>Complete genome sequence of Nocardiopsis dassonvillei type strain (IMRU 509).</title>
        <authorList>
            <person name="Sun H."/>
            <person name="Lapidus A."/>
            <person name="Nolan M."/>
            <person name="Lucas S."/>
            <person name="Del Rio T.G."/>
            <person name="Tice H."/>
            <person name="Cheng J.F."/>
            <person name="Tapia R."/>
            <person name="Han C."/>
            <person name="Goodwin L."/>
            <person name="Pitluck S."/>
            <person name="Pagani I."/>
            <person name="Ivanova N."/>
            <person name="Mavromatis K."/>
            <person name="Mikhailova N."/>
            <person name="Pati A."/>
            <person name="Chen A."/>
            <person name="Palaniappan K."/>
            <person name="Land M."/>
            <person name="Hauser L."/>
            <person name="Chang Y.J."/>
            <person name="Jeffries C.D."/>
            <person name="Djao O.D."/>
            <person name="Rohde M."/>
            <person name="Sikorski J."/>
            <person name="Goker M."/>
            <person name="Woyke T."/>
            <person name="Bristow J."/>
            <person name="Eisen J.A."/>
            <person name="Markowitz V."/>
            <person name="Hugenholtz P."/>
            <person name="Kyrpides N.C."/>
            <person name="Klenk H.P."/>
        </authorList>
    </citation>
    <scope>NUCLEOTIDE SEQUENCE [LARGE SCALE GENOMIC DNA]</scope>
    <source>
        <strain evidence="3">ATCC 23218 / DSM 43111 / CIP 107115 / JCM 7437 / KCTC 9190 / NBRC 14626 / NCTC 10488 / NRRL B-5397 / IMRU 509</strain>
    </source>
</reference>